<dbReference type="SUPFAM" id="SSF56801">
    <property type="entry name" value="Acetyl-CoA synthetase-like"/>
    <property type="match status" value="1"/>
</dbReference>
<protein>
    <submittedName>
        <fullName evidence="5">Amino acid adenylation domain-containing protein</fullName>
    </submittedName>
</protein>
<dbReference type="Gene3D" id="3.40.50.12780">
    <property type="entry name" value="N-terminal domain of ligase-like"/>
    <property type="match status" value="1"/>
</dbReference>
<dbReference type="NCBIfam" id="TIGR01733">
    <property type="entry name" value="AA-adenyl-dom"/>
    <property type="match status" value="1"/>
</dbReference>
<dbReference type="PROSITE" id="PS50075">
    <property type="entry name" value="CARRIER"/>
    <property type="match status" value="1"/>
</dbReference>
<dbReference type="InterPro" id="IPR042099">
    <property type="entry name" value="ANL_N_sf"/>
</dbReference>
<dbReference type="SUPFAM" id="SSF47336">
    <property type="entry name" value="ACP-like"/>
    <property type="match status" value="1"/>
</dbReference>
<dbReference type="SUPFAM" id="SSF51161">
    <property type="entry name" value="Trimeric LpxA-like enzymes"/>
    <property type="match status" value="3"/>
</dbReference>
<feature type="transmembrane region" description="Helical" evidence="3">
    <location>
        <begin position="1116"/>
        <end position="1139"/>
    </location>
</feature>
<feature type="domain" description="Carrier" evidence="4">
    <location>
        <begin position="521"/>
        <end position="599"/>
    </location>
</feature>
<evidence type="ECO:0000313" key="6">
    <source>
        <dbReference type="Proteomes" id="UP001595683"/>
    </source>
</evidence>
<comment type="caution">
    <text evidence="5">The sequence shown here is derived from an EMBL/GenBank/DDBJ whole genome shotgun (WGS) entry which is preliminary data.</text>
</comment>
<name>A0ABV7V4T0_9SPHN</name>
<feature type="transmembrane region" description="Helical" evidence="3">
    <location>
        <begin position="953"/>
        <end position="976"/>
    </location>
</feature>
<dbReference type="PANTHER" id="PTHR45527">
    <property type="entry name" value="NONRIBOSOMAL PEPTIDE SYNTHETASE"/>
    <property type="match status" value="1"/>
</dbReference>
<dbReference type="PANTHER" id="PTHR45527:SF1">
    <property type="entry name" value="FATTY ACID SYNTHASE"/>
    <property type="match status" value="1"/>
</dbReference>
<organism evidence="5 6">
    <name type="scientific">Novosphingobium pokkalii</name>
    <dbReference type="NCBI Taxonomy" id="1770194"/>
    <lineage>
        <taxon>Bacteria</taxon>
        <taxon>Pseudomonadati</taxon>
        <taxon>Pseudomonadota</taxon>
        <taxon>Alphaproteobacteria</taxon>
        <taxon>Sphingomonadales</taxon>
        <taxon>Sphingomonadaceae</taxon>
        <taxon>Novosphingobium</taxon>
    </lineage>
</organism>
<dbReference type="InterPro" id="IPR020845">
    <property type="entry name" value="AMP-binding_CS"/>
</dbReference>
<reference evidence="6" key="1">
    <citation type="journal article" date="2019" name="Int. J. Syst. Evol. Microbiol.">
        <title>The Global Catalogue of Microorganisms (GCM) 10K type strain sequencing project: providing services to taxonomists for standard genome sequencing and annotation.</title>
        <authorList>
            <consortium name="The Broad Institute Genomics Platform"/>
            <consortium name="The Broad Institute Genome Sequencing Center for Infectious Disease"/>
            <person name="Wu L."/>
            <person name="Ma J."/>
        </authorList>
    </citation>
    <scope>NUCLEOTIDE SEQUENCE [LARGE SCALE GENOMIC DNA]</scope>
    <source>
        <strain evidence="6">KCTC 42224</strain>
    </source>
</reference>
<dbReference type="InterPro" id="IPR006162">
    <property type="entry name" value="Ppantetheine_attach_site"/>
</dbReference>
<dbReference type="InterPro" id="IPR000873">
    <property type="entry name" value="AMP-dep_synth/lig_dom"/>
</dbReference>
<dbReference type="Gene3D" id="3.30.300.30">
    <property type="match status" value="1"/>
</dbReference>
<dbReference type="InterPro" id="IPR011004">
    <property type="entry name" value="Trimer_LpxA-like_sf"/>
</dbReference>
<evidence type="ECO:0000256" key="1">
    <source>
        <dbReference type="ARBA" id="ARBA00022450"/>
    </source>
</evidence>
<dbReference type="CDD" id="cd05930">
    <property type="entry name" value="A_NRPS"/>
    <property type="match status" value="1"/>
</dbReference>
<dbReference type="InterPro" id="IPR009081">
    <property type="entry name" value="PP-bd_ACP"/>
</dbReference>
<dbReference type="Pfam" id="PF00550">
    <property type="entry name" value="PP-binding"/>
    <property type="match status" value="1"/>
</dbReference>
<feature type="transmembrane region" description="Helical" evidence="3">
    <location>
        <begin position="1145"/>
        <end position="1169"/>
    </location>
</feature>
<feature type="transmembrane region" description="Helical" evidence="3">
    <location>
        <begin position="912"/>
        <end position="933"/>
    </location>
</feature>
<keyword evidence="3" id="KW-1133">Transmembrane helix</keyword>
<dbReference type="Pfam" id="PF00501">
    <property type="entry name" value="AMP-binding"/>
    <property type="match status" value="1"/>
</dbReference>
<dbReference type="Gene3D" id="3.40.50.1820">
    <property type="entry name" value="alpha/beta hydrolase"/>
    <property type="match status" value="1"/>
</dbReference>
<dbReference type="EMBL" id="JBHRYE010000017">
    <property type="protein sequence ID" value="MFC3671907.1"/>
    <property type="molecule type" value="Genomic_DNA"/>
</dbReference>
<feature type="transmembrane region" description="Helical" evidence="3">
    <location>
        <begin position="649"/>
        <end position="666"/>
    </location>
</feature>
<dbReference type="Gene3D" id="2.160.10.10">
    <property type="entry name" value="Hexapeptide repeat proteins"/>
    <property type="match status" value="2"/>
</dbReference>
<dbReference type="InterPro" id="IPR010071">
    <property type="entry name" value="AA_adenyl_dom"/>
</dbReference>
<evidence type="ECO:0000313" key="5">
    <source>
        <dbReference type="EMBL" id="MFC3671907.1"/>
    </source>
</evidence>
<keyword evidence="2" id="KW-0597">Phosphoprotein</keyword>
<keyword evidence="3" id="KW-0812">Transmembrane</keyword>
<feature type="transmembrane region" description="Helical" evidence="3">
    <location>
        <begin position="618"/>
        <end position="642"/>
    </location>
</feature>
<sequence length="1326" mass="141172">MTLHGFLATAAARSPQACAIFVPAGKGRDIDQAITYADLAAQSDALARAILAVLPQDLPDHAEPVVALHLPRTSPLLYLAQLAVLKAGCAFTCLDPAFPDGRVADILDDADPALVLAEPAAHARLSHLAKEYTRVADPAEMLAQAPAQGMPLPVVAPDRLAYLIYTSGTTGKPKGVMIEHRQIANLVASDLAEFALGPGDRVVQGSSVAYDSSIEEIWLALASGATLLVMDDAAARAGPDIVAWLADHRATVFCPPPTLLRSSGCSNPRAALPDLKLLYVGGEALPADIAALWADGRRMVNGYGPTECAVTCLRGDIVPGGPITIGRPVPGMQAFVLNEALEDAAEGGQGELCMGGAGVARGYRHRPDLTAEKFIDHPRHGRLYRTGDLVHRDETGNLFYHGRIDAQVKLRGYRIELGEIEAQLAALDGVRAAGATVQERGTVPELVAYVVPTDPAAPPLGEALRQALAASLPSYMVPRQIGLIAALPTTVGGKLDRKALPPMHFATERGAAGRAEEALVSPDGELEALIAGAMADVLRRPDGVSVTADFFEGLGGDSLTAAMLVTLLREDWRTDWVTVSDIYDARTVRGLAARAPEPVESTADAALPLVREGRARPLLANLVQGGWLALSVLAASWASWVVAFRVAPLAFAHLGLATLVLVAPLIGLAGFLFYLPLSVAFAVAVKWLAIGRYRPLRAPVWSPYYLRHWMVMQAVRLIPWPLLAGTELNNAVLRLLGARIGRRVHIHRNVDLRRGGWDLLDLADDVSLGQGAHLGLVELDRGDIVVAPIALEEGATLMVRAGVEGHTRLGAGSVLTALSVLNAGGAVPAGEIWDGVPAQRVGPAPALPEITRSAPRLGPWRHAALMLLGQGLFAALAALPGELLLLGLCLGGEVDAMAIWRWMAAPSLDGRVIAAVLATTVLAVPLNVFWSALLLRAMGRVRPGVIDRWSLGYIRLWIKAGAVFAAGEWLSGTLMFKHWLRLAGMRVGAKCEISTIFDVTPELVTIGAETFFADGIYLGGAELRQGTVRVAPIRLGRNTFLGNHAVIPAGERLPDDILVGISTVADASLIARGQSRFGHPSFDLPRRQVVEADRSVTHDPSLIRQVNRWVWELARFALPVVPLVLGALWFAAIGAAAAHGAGPGMMAWVVVPGATLATMVALCLVVMALKWGLIGRVRPGQHALWSCWCSRWDFVYVAWARYANFILQQLEGTFLLLVYLRLMGLRIGRRAVLGPLFAQVVDPDMIEIGDGATVHANFQAHTFEDRVLKVDKVRIGTGATVHAGTVPLYGAVIDAGTRVLGGSVVMKHEHLRPGLAYQGVPVRVVG</sequence>
<evidence type="ECO:0000256" key="2">
    <source>
        <dbReference type="ARBA" id="ARBA00022553"/>
    </source>
</evidence>
<dbReference type="InterPro" id="IPR045851">
    <property type="entry name" value="AMP-bd_C_sf"/>
</dbReference>
<keyword evidence="3" id="KW-0472">Membrane</keyword>
<proteinExistence type="predicted"/>
<dbReference type="Pfam" id="PF13193">
    <property type="entry name" value="AMP-binding_C"/>
    <property type="match status" value="1"/>
</dbReference>
<gene>
    <name evidence="5" type="ORF">ACFOOT_10770</name>
</gene>
<accession>A0ABV7V4T0</accession>
<dbReference type="RefSeq" id="WP_191323842.1">
    <property type="nucleotide sequence ID" value="NZ_BMZP01000006.1"/>
</dbReference>
<dbReference type="PROSITE" id="PS00455">
    <property type="entry name" value="AMP_BINDING"/>
    <property type="match status" value="1"/>
</dbReference>
<dbReference type="InterPro" id="IPR036736">
    <property type="entry name" value="ACP-like_sf"/>
</dbReference>
<dbReference type="PROSITE" id="PS00012">
    <property type="entry name" value="PHOSPHOPANTETHEINE"/>
    <property type="match status" value="1"/>
</dbReference>
<evidence type="ECO:0000259" key="4">
    <source>
        <dbReference type="PROSITE" id="PS50075"/>
    </source>
</evidence>
<dbReference type="Proteomes" id="UP001595683">
    <property type="component" value="Unassembled WGS sequence"/>
</dbReference>
<dbReference type="InterPro" id="IPR025110">
    <property type="entry name" value="AMP-bd_C"/>
</dbReference>
<keyword evidence="1" id="KW-0596">Phosphopantetheine</keyword>
<keyword evidence="6" id="KW-1185">Reference proteome</keyword>
<dbReference type="InterPro" id="IPR029058">
    <property type="entry name" value="AB_hydrolase_fold"/>
</dbReference>
<evidence type="ECO:0000256" key="3">
    <source>
        <dbReference type="SAM" id="Phobius"/>
    </source>
</evidence>